<proteinExistence type="predicted"/>
<protein>
    <submittedName>
        <fullName evidence="2">Uncharacterized protein</fullName>
    </submittedName>
</protein>
<dbReference type="EMBL" id="JBBPBM010000056">
    <property type="protein sequence ID" value="KAK8516928.1"/>
    <property type="molecule type" value="Genomic_DNA"/>
</dbReference>
<evidence type="ECO:0000313" key="3">
    <source>
        <dbReference type="Proteomes" id="UP001472677"/>
    </source>
</evidence>
<gene>
    <name evidence="2" type="ORF">V6N12_032128</name>
</gene>
<evidence type="ECO:0000256" key="1">
    <source>
        <dbReference type="SAM" id="Phobius"/>
    </source>
</evidence>
<comment type="caution">
    <text evidence="2">The sequence shown here is derived from an EMBL/GenBank/DDBJ whole genome shotgun (WGS) entry which is preliminary data.</text>
</comment>
<keyword evidence="3" id="KW-1185">Reference proteome</keyword>
<sequence length="121" mass="13473">MKEVQLTSVSSASAITSKLKDIAQQLKFKIKKEVGGLSKIEKSNRGRKGTLAIDTKIFEFTPSWTLFGLGNNKSSKLPPCRRFSSLFAGFDLKGSSGVYVLVWMFKASAFIRLLVLQFNYV</sequence>
<reference evidence="2 3" key="1">
    <citation type="journal article" date="2024" name="G3 (Bethesda)">
        <title>Genome assembly of Hibiscus sabdariffa L. provides insights into metabolisms of medicinal natural products.</title>
        <authorList>
            <person name="Kim T."/>
        </authorList>
    </citation>
    <scope>NUCLEOTIDE SEQUENCE [LARGE SCALE GENOMIC DNA]</scope>
    <source>
        <strain evidence="2">TK-2024</strain>
        <tissue evidence="2">Old leaves</tissue>
    </source>
</reference>
<evidence type="ECO:0000313" key="2">
    <source>
        <dbReference type="EMBL" id="KAK8516928.1"/>
    </source>
</evidence>
<keyword evidence="1" id="KW-1133">Transmembrane helix</keyword>
<organism evidence="2 3">
    <name type="scientific">Hibiscus sabdariffa</name>
    <name type="common">roselle</name>
    <dbReference type="NCBI Taxonomy" id="183260"/>
    <lineage>
        <taxon>Eukaryota</taxon>
        <taxon>Viridiplantae</taxon>
        <taxon>Streptophyta</taxon>
        <taxon>Embryophyta</taxon>
        <taxon>Tracheophyta</taxon>
        <taxon>Spermatophyta</taxon>
        <taxon>Magnoliopsida</taxon>
        <taxon>eudicotyledons</taxon>
        <taxon>Gunneridae</taxon>
        <taxon>Pentapetalae</taxon>
        <taxon>rosids</taxon>
        <taxon>malvids</taxon>
        <taxon>Malvales</taxon>
        <taxon>Malvaceae</taxon>
        <taxon>Malvoideae</taxon>
        <taxon>Hibiscus</taxon>
    </lineage>
</organism>
<dbReference type="Proteomes" id="UP001472677">
    <property type="component" value="Unassembled WGS sequence"/>
</dbReference>
<keyword evidence="1" id="KW-0472">Membrane</keyword>
<dbReference type="Gene3D" id="3.30.310.80">
    <property type="entry name" value="Kinase associated domain 1, KA1"/>
    <property type="match status" value="1"/>
</dbReference>
<keyword evidence="1" id="KW-0812">Transmembrane</keyword>
<feature type="transmembrane region" description="Helical" evidence="1">
    <location>
        <begin position="96"/>
        <end position="115"/>
    </location>
</feature>
<accession>A0ABR2CC67</accession>
<name>A0ABR2CC67_9ROSI</name>